<dbReference type="AlphaFoldDB" id="A0AAD2FXI7"/>
<evidence type="ECO:0000313" key="2">
    <source>
        <dbReference type="EMBL" id="CAJ1955467.1"/>
    </source>
</evidence>
<protein>
    <submittedName>
        <fullName evidence="2">Uncharacterized protein</fullName>
    </submittedName>
</protein>
<feature type="region of interest" description="Disordered" evidence="1">
    <location>
        <begin position="36"/>
        <end position="109"/>
    </location>
</feature>
<evidence type="ECO:0000313" key="3">
    <source>
        <dbReference type="Proteomes" id="UP001295423"/>
    </source>
</evidence>
<accession>A0AAD2FXI7</accession>
<dbReference type="Proteomes" id="UP001295423">
    <property type="component" value="Unassembled WGS sequence"/>
</dbReference>
<feature type="compositionally biased region" description="Polar residues" evidence="1">
    <location>
        <begin position="65"/>
        <end position="81"/>
    </location>
</feature>
<proteinExistence type="predicted"/>
<comment type="caution">
    <text evidence="2">The sequence shown here is derived from an EMBL/GenBank/DDBJ whole genome shotgun (WGS) entry which is preliminary data.</text>
</comment>
<reference evidence="2" key="1">
    <citation type="submission" date="2023-08" db="EMBL/GenBank/DDBJ databases">
        <authorList>
            <person name="Audoor S."/>
            <person name="Bilcke G."/>
        </authorList>
    </citation>
    <scope>NUCLEOTIDE SEQUENCE</scope>
</reference>
<keyword evidence="3" id="KW-1185">Reference proteome</keyword>
<feature type="compositionally biased region" description="Low complexity" evidence="1">
    <location>
        <begin position="82"/>
        <end position="94"/>
    </location>
</feature>
<dbReference type="EMBL" id="CAKOGP040001889">
    <property type="protein sequence ID" value="CAJ1955467.1"/>
    <property type="molecule type" value="Genomic_DNA"/>
</dbReference>
<name>A0AAD2FXI7_9STRA</name>
<organism evidence="2 3">
    <name type="scientific">Cylindrotheca closterium</name>
    <dbReference type="NCBI Taxonomy" id="2856"/>
    <lineage>
        <taxon>Eukaryota</taxon>
        <taxon>Sar</taxon>
        <taxon>Stramenopiles</taxon>
        <taxon>Ochrophyta</taxon>
        <taxon>Bacillariophyta</taxon>
        <taxon>Bacillariophyceae</taxon>
        <taxon>Bacillariophycidae</taxon>
        <taxon>Bacillariales</taxon>
        <taxon>Bacillariaceae</taxon>
        <taxon>Cylindrotheca</taxon>
    </lineage>
</organism>
<sequence>MAMVLLDEDPPPVGAIIFTRMDALARQTIAADEDMLEPAPAERQVKASSAHLAAFADGPKKRTRQSLPTNHPKSLPTIPSHSQQSQAQQQGGCQETSLAYEASSQAPSG</sequence>
<gene>
    <name evidence="2" type="ORF">CYCCA115_LOCUS15766</name>
</gene>
<evidence type="ECO:0000256" key="1">
    <source>
        <dbReference type="SAM" id="MobiDB-lite"/>
    </source>
</evidence>